<dbReference type="KEGG" id="qsa:O6P43_017325"/>
<dbReference type="GO" id="GO:0016787">
    <property type="term" value="F:hydrolase activity"/>
    <property type="evidence" value="ECO:0007669"/>
    <property type="project" value="UniProtKB-KW"/>
</dbReference>
<evidence type="ECO:0000313" key="2">
    <source>
        <dbReference type="Proteomes" id="UP001163823"/>
    </source>
</evidence>
<sequence>MGLTKDDSEVNLANSEADPEFLEWKWANPEEVIEQAVDYKRPSYEEVIRAFKPYFNWNCNICEISIGKTVNFVLMHLWSCSFS</sequence>
<dbReference type="EMBL" id="JARAOO010000007">
    <property type="protein sequence ID" value="KAJ7962048.1"/>
    <property type="molecule type" value="Genomic_DNA"/>
</dbReference>
<organism evidence="1 2">
    <name type="scientific">Quillaja saponaria</name>
    <name type="common">Soap bark tree</name>
    <dbReference type="NCBI Taxonomy" id="32244"/>
    <lineage>
        <taxon>Eukaryota</taxon>
        <taxon>Viridiplantae</taxon>
        <taxon>Streptophyta</taxon>
        <taxon>Embryophyta</taxon>
        <taxon>Tracheophyta</taxon>
        <taxon>Spermatophyta</taxon>
        <taxon>Magnoliopsida</taxon>
        <taxon>eudicotyledons</taxon>
        <taxon>Gunneridae</taxon>
        <taxon>Pentapetalae</taxon>
        <taxon>rosids</taxon>
        <taxon>fabids</taxon>
        <taxon>Fabales</taxon>
        <taxon>Quillajaceae</taxon>
        <taxon>Quillaja</taxon>
    </lineage>
</organism>
<gene>
    <name evidence="1" type="ORF">O6P43_017325</name>
</gene>
<proteinExistence type="predicted"/>
<dbReference type="Proteomes" id="UP001163823">
    <property type="component" value="Chromosome 7"/>
</dbReference>
<accession>A0AAD7LPY1</accession>
<dbReference type="AlphaFoldDB" id="A0AAD7LPY1"/>
<name>A0AAD7LPY1_QUISA</name>
<protein>
    <submittedName>
        <fullName evidence="1">Nudix hydrolase</fullName>
    </submittedName>
</protein>
<evidence type="ECO:0000313" key="1">
    <source>
        <dbReference type="EMBL" id="KAJ7962048.1"/>
    </source>
</evidence>
<reference evidence="1" key="1">
    <citation type="journal article" date="2023" name="Science">
        <title>Elucidation of the pathway for biosynthesis of saponin adjuvants from the soapbark tree.</title>
        <authorList>
            <person name="Reed J."/>
            <person name="Orme A."/>
            <person name="El-Demerdash A."/>
            <person name="Owen C."/>
            <person name="Martin L.B.B."/>
            <person name="Misra R.C."/>
            <person name="Kikuchi S."/>
            <person name="Rejzek M."/>
            <person name="Martin A.C."/>
            <person name="Harkess A."/>
            <person name="Leebens-Mack J."/>
            <person name="Louveau T."/>
            <person name="Stephenson M.J."/>
            <person name="Osbourn A."/>
        </authorList>
    </citation>
    <scope>NUCLEOTIDE SEQUENCE</scope>
    <source>
        <strain evidence="1">S10</strain>
    </source>
</reference>
<keyword evidence="2" id="KW-1185">Reference proteome</keyword>
<keyword evidence="1" id="KW-0378">Hydrolase</keyword>
<dbReference type="Gene3D" id="3.90.79.10">
    <property type="entry name" value="Nucleoside Triphosphate Pyrophosphohydrolase"/>
    <property type="match status" value="1"/>
</dbReference>
<comment type="caution">
    <text evidence="1">The sequence shown here is derived from an EMBL/GenBank/DDBJ whole genome shotgun (WGS) entry which is preliminary data.</text>
</comment>